<comment type="cofactor">
    <cofactor evidence="1 8">
        <name>heme</name>
        <dbReference type="ChEBI" id="CHEBI:30413"/>
    </cofactor>
</comment>
<dbReference type="CDD" id="cd11061">
    <property type="entry name" value="CYP67-like"/>
    <property type="match status" value="1"/>
</dbReference>
<evidence type="ECO:0000256" key="6">
    <source>
        <dbReference type="ARBA" id="ARBA00023004"/>
    </source>
</evidence>
<dbReference type="InterPro" id="IPR017972">
    <property type="entry name" value="Cyt_P450_CS"/>
</dbReference>
<keyword evidence="12" id="KW-1185">Reference proteome</keyword>
<organism evidence="11 12">
    <name type="scientific">Hapsidospora chrysogenum (strain ATCC 11550 / CBS 779.69 / DSM 880 / IAM 14645 / JCM 23072 / IMI 49137)</name>
    <name type="common">Acremonium chrysogenum</name>
    <dbReference type="NCBI Taxonomy" id="857340"/>
    <lineage>
        <taxon>Eukaryota</taxon>
        <taxon>Fungi</taxon>
        <taxon>Dikarya</taxon>
        <taxon>Ascomycota</taxon>
        <taxon>Pezizomycotina</taxon>
        <taxon>Sordariomycetes</taxon>
        <taxon>Hypocreomycetidae</taxon>
        <taxon>Hypocreales</taxon>
        <taxon>Bionectriaceae</taxon>
        <taxon>Hapsidospora</taxon>
    </lineage>
</organism>
<dbReference type="AlphaFoldDB" id="A0A086T7P0"/>
<feature type="binding site" description="axial binding residue" evidence="8">
    <location>
        <position position="459"/>
    </location>
    <ligand>
        <name>heme</name>
        <dbReference type="ChEBI" id="CHEBI:30413"/>
    </ligand>
    <ligandPart>
        <name>Fe</name>
        <dbReference type="ChEBI" id="CHEBI:18248"/>
    </ligandPart>
</feature>
<dbReference type="GO" id="GO:0016705">
    <property type="term" value="F:oxidoreductase activity, acting on paired donors, with incorporation or reduction of molecular oxygen"/>
    <property type="evidence" value="ECO:0007669"/>
    <property type="project" value="InterPro"/>
</dbReference>
<comment type="similarity">
    <text evidence="2 9">Belongs to the cytochrome P450 family.</text>
</comment>
<keyword evidence="7 9" id="KW-0503">Monooxygenase</keyword>
<name>A0A086T7P0_HAPC1</name>
<dbReference type="PRINTS" id="PR00463">
    <property type="entry name" value="EP450I"/>
</dbReference>
<evidence type="ECO:0000256" key="3">
    <source>
        <dbReference type="ARBA" id="ARBA00022617"/>
    </source>
</evidence>
<reference evidence="12" key="1">
    <citation type="journal article" date="2014" name="Genome Announc.">
        <title>Genome sequence and annotation of Acremonium chrysogenum, producer of the beta-lactam antibiotic cephalosporin C.</title>
        <authorList>
            <person name="Terfehr D."/>
            <person name="Dahlmann T.A."/>
            <person name="Specht T."/>
            <person name="Zadra I."/>
            <person name="Kuernsteiner H."/>
            <person name="Kueck U."/>
        </authorList>
    </citation>
    <scope>NUCLEOTIDE SEQUENCE [LARGE SCALE GENOMIC DNA]</scope>
    <source>
        <strain evidence="12">ATCC 11550 / CBS 779.69 / DSM 880 / IAM 14645 / JCM 23072 / IMI 49137</strain>
    </source>
</reference>
<dbReference type="GO" id="GO:0004497">
    <property type="term" value="F:monooxygenase activity"/>
    <property type="evidence" value="ECO:0007669"/>
    <property type="project" value="UniProtKB-KW"/>
</dbReference>
<dbReference type="STRING" id="857340.A0A086T7P0"/>
<dbReference type="InterPro" id="IPR002401">
    <property type="entry name" value="Cyt_P450_E_grp-I"/>
</dbReference>
<evidence type="ECO:0000256" key="8">
    <source>
        <dbReference type="PIRSR" id="PIRSR602401-1"/>
    </source>
</evidence>
<keyword evidence="3 8" id="KW-0349">Heme</keyword>
<dbReference type="InterPro" id="IPR001128">
    <property type="entry name" value="Cyt_P450"/>
</dbReference>
<dbReference type="PRINTS" id="PR00385">
    <property type="entry name" value="P450"/>
</dbReference>
<evidence type="ECO:0000313" key="11">
    <source>
        <dbReference type="EMBL" id="KFH45372.1"/>
    </source>
</evidence>
<evidence type="ECO:0000256" key="5">
    <source>
        <dbReference type="ARBA" id="ARBA00023002"/>
    </source>
</evidence>
<comment type="caution">
    <text evidence="11">The sequence shown here is derived from an EMBL/GenBank/DDBJ whole genome shotgun (WGS) entry which is preliminary data.</text>
</comment>
<dbReference type="HOGENOM" id="CLU_001570_14_11_1"/>
<dbReference type="GO" id="GO:0020037">
    <property type="term" value="F:heme binding"/>
    <property type="evidence" value="ECO:0007669"/>
    <property type="project" value="InterPro"/>
</dbReference>
<dbReference type="GO" id="GO:0005506">
    <property type="term" value="F:iron ion binding"/>
    <property type="evidence" value="ECO:0007669"/>
    <property type="project" value="InterPro"/>
</dbReference>
<keyword evidence="4 8" id="KW-0479">Metal-binding</keyword>
<keyword evidence="6 8" id="KW-0408">Iron</keyword>
<evidence type="ECO:0000256" key="7">
    <source>
        <dbReference type="ARBA" id="ARBA00023033"/>
    </source>
</evidence>
<dbReference type="PANTHER" id="PTHR24305">
    <property type="entry name" value="CYTOCHROME P450"/>
    <property type="match status" value="1"/>
</dbReference>
<dbReference type="Pfam" id="PF00067">
    <property type="entry name" value="p450"/>
    <property type="match status" value="1"/>
</dbReference>
<dbReference type="InterPro" id="IPR036396">
    <property type="entry name" value="Cyt_P450_sf"/>
</dbReference>
<evidence type="ECO:0000256" key="1">
    <source>
        <dbReference type="ARBA" id="ARBA00001971"/>
    </source>
</evidence>
<evidence type="ECO:0000256" key="4">
    <source>
        <dbReference type="ARBA" id="ARBA00022723"/>
    </source>
</evidence>
<dbReference type="Gene3D" id="1.10.630.10">
    <property type="entry name" value="Cytochrome P450"/>
    <property type="match status" value="1"/>
</dbReference>
<sequence length="524" mass="59138">MDPTASLQVDHPPLWARGWLHAVHLVPKLIALFAIYVTTVCVYRTFFHPLARFPGPPLAKISNLHAAYYSWRGTIREDILRCHEKYGKYVRYAPDRVLFNTAQAVSDIYAHRANTIKSKTYLMLAQQAANSLTMRDKVLHGKRRRVVSQAFSDATMRSFEPKIVEKIQRLSDTIRKSFGGDGLSETMDMGRYFDYLAFDIMADVLFSAQYNTVEKEKFRYVVGAIADHNVRLGVIAQAPVLAIKALQRPMFLRAIRARDRFVKFIRILLGIRLKNKTKQRDIFSYIQDAKDPDTGKGLDLTELSTETATMIVAGSDTTSTTLAATLHYVGYSPNCYETVMREVRNKFKSVSDIRMGPTLNSCVYLRACIDEALRMAPPAGGTLWREVDEGGAVIDGIPIPAGYDVGIAVHSLHHNPAYFPKPWSYDPNRWLRSGGDKSSVSTETMTAAYNPFGHGPRSCIGKPLALQELMLTLATLFYQYDFCPADRDEDAWKSKNMVPEPFLLKDHVSGQKTGPFVRFRLRGE</sequence>
<keyword evidence="10" id="KW-1133">Transmembrane helix</keyword>
<evidence type="ECO:0000313" key="12">
    <source>
        <dbReference type="Proteomes" id="UP000029964"/>
    </source>
</evidence>
<dbReference type="InterPro" id="IPR050121">
    <property type="entry name" value="Cytochrome_P450_monoxygenase"/>
</dbReference>
<feature type="transmembrane region" description="Helical" evidence="10">
    <location>
        <begin position="20"/>
        <end position="43"/>
    </location>
</feature>
<accession>A0A086T7P0</accession>
<keyword evidence="5 9" id="KW-0560">Oxidoreductase</keyword>
<dbReference type="OrthoDB" id="1470350at2759"/>
<keyword evidence="10" id="KW-0812">Transmembrane</keyword>
<protein>
    <submittedName>
        <fullName evidence="11">Versicolorin B desaturase-like protein</fullName>
    </submittedName>
</protein>
<keyword evidence="10" id="KW-0472">Membrane</keyword>
<dbReference type="Proteomes" id="UP000029964">
    <property type="component" value="Unassembled WGS sequence"/>
</dbReference>
<dbReference type="EMBL" id="JPKY01000033">
    <property type="protein sequence ID" value="KFH45372.1"/>
    <property type="molecule type" value="Genomic_DNA"/>
</dbReference>
<evidence type="ECO:0000256" key="10">
    <source>
        <dbReference type="SAM" id="Phobius"/>
    </source>
</evidence>
<dbReference type="SUPFAM" id="SSF48264">
    <property type="entry name" value="Cytochrome P450"/>
    <property type="match status" value="1"/>
</dbReference>
<dbReference type="PROSITE" id="PS00086">
    <property type="entry name" value="CYTOCHROME_P450"/>
    <property type="match status" value="1"/>
</dbReference>
<gene>
    <name evidence="11" type="ORF">ACRE_038230</name>
</gene>
<dbReference type="PANTHER" id="PTHR24305:SF237">
    <property type="entry name" value="CYTOCHROME P450 MONOOXYGENASE ATNE-RELATED"/>
    <property type="match status" value="1"/>
</dbReference>
<evidence type="ECO:0000256" key="9">
    <source>
        <dbReference type="RuleBase" id="RU000461"/>
    </source>
</evidence>
<proteinExistence type="inferred from homology"/>
<evidence type="ECO:0000256" key="2">
    <source>
        <dbReference type="ARBA" id="ARBA00010617"/>
    </source>
</evidence>